<protein>
    <recommendedName>
        <fullName evidence="11">Tyrosine-protein phosphatase non-receptor type 23</fullName>
    </recommendedName>
</protein>
<reference evidence="9" key="1">
    <citation type="submission" date="2022-01" db="EMBL/GenBank/DDBJ databases">
        <authorList>
            <person name="King R."/>
        </authorList>
    </citation>
    <scope>NUCLEOTIDE SEQUENCE</scope>
</reference>
<dbReference type="GO" id="GO:0005768">
    <property type="term" value="C:endosome"/>
    <property type="evidence" value="ECO:0007669"/>
    <property type="project" value="UniProtKB-SubCell"/>
</dbReference>
<dbReference type="Pfam" id="PF03097">
    <property type="entry name" value="BRO1"/>
    <property type="match status" value="1"/>
</dbReference>
<dbReference type="GO" id="GO:0045022">
    <property type="term" value="P:early endosome to late endosome transport"/>
    <property type="evidence" value="ECO:0007669"/>
    <property type="project" value="TreeGrafter"/>
</dbReference>
<dbReference type="Proteomes" id="UP001152798">
    <property type="component" value="Chromosome 3"/>
</dbReference>
<dbReference type="PROSITE" id="PS50056">
    <property type="entry name" value="TYR_PHOSPHATASE_2"/>
    <property type="match status" value="1"/>
</dbReference>
<evidence type="ECO:0000313" key="10">
    <source>
        <dbReference type="Proteomes" id="UP001152798"/>
    </source>
</evidence>
<evidence type="ECO:0000259" key="6">
    <source>
        <dbReference type="PROSITE" id="PS50055"/>
    </source>
</evidence>
<feature type="compositionally biased region" description="Basic and acidic residues" evidence="5">
    <location>
        <begin position="1660"/>
        <end position="1669"/>
    </location>
</feature>
<dbReference type="SMART" id="SM00404">
    <property type="entry name" value="PTPc_motif"/>
    <property type="match status" value="1"/>
</dbReference>
<dbReference type="InterPro" id="IPR004328">
    <property type="entry name" value="BRO1_dom"/>
</dbReference>
<feature type="domain" description="Tyrosine-protein phosphatase" evidence="6">
    <location>
        <begin position="1392"/>
        <end position="1618"/>
    </location>
</feature>
<dbReference type="InterPro" id="IPR000242">
    <property type="entry name" value="PTP_cat"/>
</dbReference>
<evidence type="ECO:0008006" key="11">
    <source>
        <dbReference type="Google" id="ProtNLM"/>
    </source>
</evidence>
<name>A0A9P0MI64_NEZVI</name>
<dbReference type="InterPro" id="IPR029021">
    <property type="entry name" value="Prot-tyrosine_phosphatase-like"/>
</dbReference>
<dbReference type="PRINTS" id="PR00700">
    <property type="entry name" value="PRTYPHPHTASE"/>
</dbReference>
<feature type="region of interest" description="Disordered" evidence="5">
    <location>
        <begin position="1279"/>
        <end position="1328"/>
    </location>
</feature>
<feature type="domain" description="Tyrosine specific protein phosphatases" evidence="7">
    <location>
        <begin position="1532"/>
        <end position="1599"/>
    </location>
</feature>
<evidence type="ECO:0000259" key="7">
    <source>
        <dbReference type="PROSITE" id="PS50056"/>
    </source>
</evidence>
<evidence type="ECO:0000256" key="3">
    <source>
        <dbReference type="ARBA" id="ARBA00022490"/>
    </source>
</evidence>
<dbReference type="CDD" id="cd09234">
    <property type="entry name" value="V_HD-PTP_like"/>
    <property type="match status" value="1"/>
</dbReference>
<dbReference type="Gene3D" id="1.20.140.50">
    <property type="entry name" value="alix/aip1 like domains"/>
    <property type="match status" value="1"/>
</dbReference>
<dbReference type="Gene3D" id="3.90.190.10">
    <property type="entry name" value="Protein tyrosine phosphatase superfamily"/>
    <property type="match status" value="1"/>
</dbReference>
<evidence type="ECO:0000313" key="9">
    <source>
        <dbReference type="EMBL" id="CAH1396264.1"/>
    </source>
</evidence>
<accession>A0A9P0MI64</accession>
<sequence length="1699" mass="190690">MEAVPRLPMLSFELKVSSDRYPPEFVNLKQYIRDFYNEDPETYSTEIRNLETLRANAVHPAKDATGCAVMKKYFCQLHFLQSRFPIGREEKGAISFVWKDAYGGIVCTTSDVKFEMVNILYNIGALHSILGAGDDRTTPEGLKMACTHFQCAAWAFQHLKDSYPQPQGLDCSPDLMQFMYQLCLAQAQECILEKSMTDNRKATINAKVAAQIVDYYNLALNALLQGSPEDPAIIDIVGSKIFKSWKRYMKFKVSYYCCISLLYQGMQSEEQQKMGERIAYFQGALDKLNEAIKLSKNIDQGEIVNEALIFTRDVVEGKRKAAKNENDFIYHEDIPELDTLPPIKGASLVKGIPFSVNDPEISGPDIFARLVPMKAHEVSSLYSEEKAKLLRKISAMIDAKDEEIVSYISSLQLEYLKIHLDSPVLPQEVVDRCAALSAKPDAIQNLIAAMDKLSDAYHDVDGMLKEVMELIKIEEVSEKEYQEIMGPRPPSIVATDLTREANKYMEAHKKAAESNETLHKAMTQHIENLRVLQQPLSDIASNLPSLDSLSMKDDPTIKEVIMLVDKVGEMRKQRAMLASQLRESVCSDDITAQLVTRVDERKEDIFEKEMQKHNKYVSLIEQNLSAQDKILPALTDAYARYAPTRKAVTEIMRQREMMLSALISSYDAYEDLITKSNKGLEFYRKLETNLTKLLQRVKGTCKVQQEERDTILAQNNKKLEQNVDTSSTTTLKLKDYLKSRKDAERAAAAASYYSGQAGVDSQQSWLPSVRPAPLGSEGTSTKQDYPSYSAGSGYGTYSQANYGTDYSKGYAVPYNYQNMVTPDLQNLQYPSLTAGVNMDSSSQKGYVPSIPSAGPYSYPQAAMSSNSYGQYDQSTTLTNQYSSLNQDGQYAAATTSSYQSTDSQYLQQPMQQPQVMGAQNYQALDVQQQPTSISNQLAASQVKSQQYTPESSKSAYTSNVAATTVASNSYNPQSSYQTPMNYDAYQNPYQYNAQQWSQPNYGYNANILAYNNPNQTATNNVYGTGLAQQNIPYVAEQQLVPANQLSQPYNALSTVTADPSQLAATLPMNQTLNPTNQMPQQYGYVADVGYHQQTMAQSMPSSMNDYSQYYQNYTNTYPNMQFQVTPGTDTSHYSNAGGKSTLETNSSSVTPEGLTYASQYTASTVPSSYPHYYTQPYGYQYSTVNLNATEVTTQPETPQPLQAKSMTYMQADGNQALTMTYSQQPQAQNSQPTTPESVNKQPSNLDLLTGLDFSMTDTPPLQPQLNNSLLETSQEKMANLSIEPKPSNTSVVSSDKVENTKQSTKNGSTSSLDKLERPSPSKTPLKDPFLDPEVLSQFVQEVEKFEKFVEGLNSKTLNGPTPLDIKWNELQELQDKDAHKQIISVARCYPMKNRFPDILPYDCTRVELPSTKDDYINASHAKELRPYAPNFIMTQAPLPSTYSDFWTMVIEQHVELVVCLLSDSQMNQEIYWAVNKTEDLVLGKIKVSFQSQNNKAHWIERIISVSDGKTSRVVVHLQFTSWPHSWMPESPGPFLMLVSEAVSIWSQQRGKGPMVVHCDSGVGKTGLFVLLLISICDLRVSPHLPDPINISGQIASFRKNPLRDRAHLSFAYHCVLYHARDLLLKRGILASRSTFEEKRTKTKSHTRHPSEDFLLNSFKEQNEERRRSDASSTGSGSKQLNENDPLSQIDPLWPIKRFS</sequence>
<feature type="compositionally biased region" description="Polar residues" evidence="5">
    <location>
        <begin position="1300"/>
        <end position="1312"/>
    </location>
</feature>
<dbReference type="PANTHER" id="PTHR23030">
    <property type="entry name" value="PCD6 INTERACTING PROTEIN-RELATED"/>
    <property type="match status" value="1"/>
</dbReference>
<dbReference type="SUPFAM" id="SSF52799">
    <property type="entry name" value="(Phosphotyrosine protein) phosphatases II"/>
    <property type="match status" value="1"/>
</dbReference>
<feature type="region of interest" description="Disordered" evidence="5">
    <location>
        <begin position="764"/>
        <end position="783"/>
    </location>
</feature>
<dbReference type="GO" id="GO:0048666">
    <property type="term" value="P:neuron development"/>
    <property type="evidence" value="ECO:0007669"/>
    <property type="project" value="UniProtKB-ARBA"/>
</dbReference>
<evidence type="ECO:0000256" key="4">
    <source>
        <dbReference type="ARBA" id="ARBA00022753"/>
    </source>
</evidence>
<keyword evidence="10" id="KW-1185">Reference proteome</keyword>
<dbReference type="GO" id="GO:0004725">
    <property type="term" value="F:protein tyrosine phosphatase activity"/>
    <property type="evidence" value="ECO:0007669"/>
    <property type="project" value="InterPro"/>
</dbReference>
<dbReference type="Gene3D" id="1.25.40.280">
    <property type="entry name" value="alix/aip1 like domains"/>
    <property type="match status" value="1"/>
</dbReference>
<dbReference type="GO" id="GO:0032456">
    <property type="term" value="P:endocytic recycling"/>
    <property type="evidence" value="ECO:0007669"/>
    <property type="project" value="TreeGrafter"/>
</dbReference>
<dbReference type="PROSITE" id="PS51180">
    <property type="entry name" value="BRO1"/>
    <property type="match status" value="1"/>
</dbReference>
<feature type="region of interest" description="Disordered" evidence="5">
    <location>
        <begin position="1221"/>
        <end position="1244"/>
    </location>
</feature>
<dbReference type="PANTHER" id="PTHR23030:SF30">
    <property type="entry name" value="TYROSINE-PROTEIN PHOSPHATASE NON-RECEPTOR TYPE 23"/>
    <property type="match status" value="1"/>
</dbReference>
<dbReference type="OrthoDB" id="10266451at2759"/>
<dbReference type="PROSITE" id="PS50055">
    <property type="entry name" value="TYR_PHOSPHATASE_PTP"/>
    <property type="match status" value="1"/>
</dbReference>
<dbReference type="Pfam" id="PF00102">
    <property type="entry name" value="Y_phosphatase"/>
    <property type="match status" value="1"/>
</dbReference>
<evidence type="ECO:0000259" key="8">
    <source>
        <dbReference type="PROSITE" id="PS51180"/>
    </source>
</evidence>
<gene>
    <name evidence="9" type="ORF">NEZAVI_LOCUS6368</name>
</gene>
<dbReference type="SMART" id="SM00194">
    <property type="entry name" value="PTPc"/>
    <property type="match status" value="1"/>
</dbReference>
<dbReference type="InterPro" id="IPR038499">
    <property type="entry name" value="BRO1_sf"/>
</dbReference>
<dbReference type="EMBL" id="OV725079">
    <property type="protein sequence ID" value="CAH1396264.1"/>
    <property type="molecule type" value="Genomic_DNA"/>
</dbReference>
<dbReference type="SMART" id="SM01041">
    <property type="entry name" value="BRO1"/>
    <property type="match status" value="1"/>
</dbReference>
<evidence type="ECO:0000256" key="5">
    <source>
        <dbReference type="SAM" id="MobiDB-lite"/>
    </source>
</evidence>
<feature type="region of interest" description="Disordered" evidence="5">
    <location>
        <begin position="1635"/>
        <end position="1699"/>
    </location>
</feature>
<dbReference type="Pfam" id="PF13949">
    <property type="entry name" value="ALIX_LYPXL_bnd"/>
    <property type="match status" value="1"/>
</dbReference>
<feature type="compositionally biased region" description="Basic and acidic residues" evidence="5">
    <location>
        <begin position="1313"/>
        <end position="1328"/>
    </location>
</feature>
<keyword evidence="4" id="KW-0967">Endosome</keyword>
<dbReference type="Gene3D" id="1.20.120.560">
    <property type="entry name" value="alix/aip1 in complex with the ypdl late domain"/>
    <property type="match status" value="1"/>
</dbReference>
<feature type="compositionally biased region" description="Polar residues" evidence="5">
    <location>
        <begin position="1670"/>
        <end position="1686"/>
    </location>
</feature>
<feature type="domain" description="BRO1" evidence="8">
    <location>
        <begin position="8"/>
        <end position="404"/>
    </location>
</feature>
<dbReference type="InterPro" id="IPR025304">
    <property type="entry name" value="ALIX_V_dom"/>
</dbReference>
<dbReference type="InterPro" id="IPR000387">
    <property type="entry name" value="Tyr_Pase_dom"/>
</dbReference>
<organism evidence="9 10">
    <name type="scientific">Nezara viridula</name>
    <name type="common">Southern green stink bug</name>
    <name type="synonym">Cimex viridulus</name>
    <dbReference type="NCBI Taxonomy" id="85310"/>
    <lineage>
        <taxon>Eukaryota</taxon>
        <taxon>Metazoa</taxon>
        <taxon>Ecdysozoa</taxon>
        <taxon>Arthropoda</taxon>
        <taxon>Hexapoda</taxon>
        <taxon>Insecta</taxon>
        <taxon>Pterygota</taxon>
        <taxon>Neoptera</taxon>
        <taxon>Paraneoptera</taxon>
        <taxon>Hemiptera</taxon>
        <taxon>Heteroptera</taxon>
        <taxon>Panheteroptera</taxon>
        <taxon>Pentatomomorpha</taxon>
        <taxon>Pentatomoidea</taxon>
        <taxon>Pentatomidae</taxon>
        <taxon>Pentatominae</taxon>
        <taxon>Nezara</taxon>
    </lineage>
</organism>
<evidence type="ECO:0000256" key="1">
    <source>
        <dbReference type="ARBA" id="ARBA00004177"/>
    </source>
</evidence>
<dbReference type="GO" id="GO:0043328">
    <property type="term" value="P:protein transport to vacuole involved in ubiquitin-dependent protein catabolic process via the multivesicular body sorting pathway"/>
    <property type="evidence" value="ECO:0007669"/>
    <property type="project" value="TreeGrafter"/>
</dbReference>
<comment type="subcellular location">
    <subcellularLocation>
        <location evidence="2">Cytoplasm</location>
    </subcellularLocation>
    <subcellularLocation>
        <location evidence="1">Endosome</location>
    </subcellularLocation>
</comment>
<dbReference type="InterPro" id="IPR003595">
    <property type="entry name" value="Tyr_Pase_cat"/>
</dbReference>
<keyword evidence="3" id="KW-0963">Cytoplasm</keyword>
<feature type="region of interest" description="Disordered" evidence="5">
    <location>
        <begin position="1128"/>
        <end position="1150"/>
    </location>
</feature>
<evidence type="ECO:0000256" key="2">
    <source>
        <dbReference type="ARBA" id="ARBA00004496"/>
    </source>
</evidence>
<proteinExistence type="predicted"/>